<accession>H8FWV6</accession>
<name>H8FWV6_MAGML</name>
<dbReference type="GO" id="GO:0005524">
    <property type="term" value="F:ATP binding"/>
    <property type="evidence" value="ECO:0007669"/>
    <property type="project" value="InterPro"/>
</dbReference>
<protein>
    <recommendedName>
        <fullName evidence="1">AAA+ ATPase domain-containing protein</fullName>
    </recommendedName>
</protein>
<sequence length="219" mass="24618">MYKFLTKHQPSSLDQIIFPDMATELKFSSYVDGYGFDHILMHGPHGTGKSTLARLLPKLIASDLKDGDFMFFDAAKDGSATRFRELADSFFATTAWNDTGYKFFVIDEADSLSAEAKRLLRGIFDRANGNTMIMVTSNDLSKIDPGIVDRCKVFNFSCSEPTYQLYRAQQILQAEGVDIPEAVLFDFIKVHGHSIRELMRSLEDIVQAIRSKDQPAPQA</sequence>
<dbReference type="InterPro" id="IPR050238">
    <property type="entry name" value="DNA_Rep/Repair_Clamp_Loader"/>
</dbReference>
<dbReference type="GO" id="GO:0016887">
    <property type="term" value="F:ATP hydrolysis activity"/>
    <property type="evidence" value="ECO:0007669"/>
    <property type="project" value="InterPro"/>
</dbReference>
<evidence type="ECO:0000313" key="2">
    <source>
        <dbReference type="EMBL" id="CCG42844.1"/>
    </source>
</evidence>
<proteinExistence type="predicted"/>
<reference evidence="2 3" key="1">
    <citation type="journal article" date="2012" name="J. Bacteriol.">
        <title>Draft Genome Sequence of the Purple Photosynthetic Bacterium Phaeospirillum molischianum DSM120, a Particularly Versatile Bacterium.</title>
        <authorList>
            <person name="Duquesne K."/>
            <person name="Prima V."/>
            <person name="Ji B."/>
            <person name="Rouy Z."/>
            <person name="Medigue C."/>
            <person name="Talla E."/>
            <person name="Sturgis J.N."/>
        </authorList>
    </citation>
    <scope>NUCLEOTIDE SEQUENCE [LARGE SCALE GENOMIC DNA]</scope>
    <source>
        <strain evidence="3">DSM120</strain>
    </source>
</reference>
<dbReference type="STRING" id="1150626.PHAMO_490007"/>
<organism evidence="2 3">
    <name type="scientific">Magnetospirillum molischianum DSM 120</name>
    <dbReference type="NCBI Taxonomy" id="1150626"/>
    <lineage>
        <taxon>Bacteria</taxon>
        <taxon>Pseudomonadati</taxon>
        <taxon>Pseudomonadota</taxon>
        <taxon>Alphaproteobacteria</taxon>
        <taxon>Rhodospirillales</taxon>
        <taxon>Rhodospirillaceae</taxon>
        <taxon>Magnetospirillum</taxon>
    </lineage>
</organism>
<dbReference type="GO" id="GO:0006261">
    <property type="term" value="P:DNA-templated DNA replication"/>
    <property type="evidence" value="ECO:0007669"/>
    <property type="project" value="TreeGrafter"/>
</dbReference>
<dbReference type="SMART" id="SM00382">
    <property type="entry name" value="AAA"/>
    <property type="match status" value="1"/>
</dbReference>
<dbReference type="eggNOG" id="COG0470">
    <property type="taxonomic scope" value="Bacteria"/>
</dbReference>
<dbReference type="OrthoDB" id="7344521at2"/>
<dbReference type="AlphaFoldDB" id="H8FWV6"/>
<dbReference type="Proteomes" id="UP000004169">
    <property type="component" value="Unassembled WGS sequence"/>
</dbReference>
<gene>
    <name evidence="2" type="ORF">PHAMO_490007</name>
</gene>
<evidence type="ECO:0000313" key="3">
    <source>
        <dbReference type="Proteomes" id="UP000004169"/>
    </source>
</evidence>
<dbReference type="Pfam" id="PF00004">
    <property type="entry name" value="AAA"/>
    <property type="match status" value="1"/>
</dbReference>
<dbReference type="CDD" id="cd00009">
    <property type="entry name" value="AAA"/>
    <property type="match status" value="1"/>
</dbReference>
<keyword evidence="3" id="KW-1185">Reference proteome</keyword>
<comment type="caution">
    <text evidence="2">The sequence shown here is derived from an EMBL/GenBank/DDBJ whole genome shotgun (WGS) entry which is preliminary data.</text>
</comment>
<dbReference type="InterPro" id="IPR003959">
    <property type="entry name" value="ATPase_AAA_core"/>
</dbReference>
<dbReference type="InterPro" id="IPR003593">
    <property type="entry name" value="AAA+_ATPase"/>
</dbReference>
<evidence type="ECO:0000259" key="1">
    <source>
        <dbReference type="SMART" id="SM00382"/>
    </source>
</evidence>
<dbReference type="PANTHER" id="PTHR11669:SF0">
    <property type="entry name" value="PROTEIN STICHEL-LIKE 2"/>
    <property type="match status" value="1"/>
</dbReference>
<dbReference type="RefSeq" id="WP_002730673.1">
    <property type="nucleotide sequence ID" value="NZ_CAHP01000044.1"/>
</dbReference>
<dbReference type="PANTHER" id="PTHR11669">
    <property type="entry name" value="REPLICATION FACTOR C / DNA POLYMERASE III GAMMA-TAU SUBUNIT"/>
    <property type="match status" value="1"/>
</dbReference>
<dbReference type="InterPro" id="IPR027417">
    <property type="entry name" value="P-loop_NTPase"/>
</dbReference>
<feature type="domain" description="AAA+ ATPase" evidence="1">
    <location>
        <begin position="35"/>
        <end position="159"/>
    </location>
</feature>
<dbReference type="SUPFAM" id="SSF52540">
    <property type="entry name" value="P-loop containing nucleoside triphosphate hydrolases"/>
    <property type="match status" value="1"/>
</dbReference>
<dbReference type="EMBL" id="CAHP01000044">
    <property type="protein sequence ID" value="CCG42844.1"/>
    <property type="molecule type" value="Genomic_DNA"/>
</dbReference>
<dbReference type="Gene3D" id="3.40.50.300">
    <property type="entry name" value="P-loop containing nucleotide triphosphate hydrolases"/>
    <property type="match status" value="1"/>
</dbReference>